<evidence type="ECO:0000256" key="8">
    <source>
        <dbReference type="ARBA" id="ARBA00022840"/>
    </source>
</evidence>
<keyword evidence="12" id="KW-0030">Aminoacyl-tRNA synthetase</keyword>
<dbReference type="PANTHER" id="PTHR11451">
    <property type="entry name" value="THREONINE-TRNA LIGASE"/>
    <property type="match status" value="1"/>
</dbReference>
<dbReference type="PRINTS" id="PR01047">
    <property type="entry name" value="TRNASYNTHTHR"/>
</dbReference>
<feature type="domain" description="Aminoacyl-transfer RNA synthetases class-II family profile" evidence="15">
    <location>
        <begin position="269"/>
        <end position="535"/>
    </location>
</feature>
<dbReference type="NCBIfam" id="TIGR00418">
    <property type="entry name" value="thrS"/>
    <property type="match status" value="1"/>
</dbReference>
<dbReference type="Pfam" id="PF03129">
    <property type="entry name" value="HGTP_anticodon"/>
    <property type="match status" value="1"/>
</dbReference>
<dbReference type="GO" id="GO:0005524">
    <property type="term" value="F:ATP binding"/>
    <property type="evidence" value="ECO:0007669"/>
    <property type="project" value="UniProtKB-KW"/>
</dbReference>
<dbReference type="InterPro" id="IPR045864">
    <property type="entry name" value="aa-tRNA-synth_II/BPL/LPL"/>
</dbReference>
<dbReference type="CDD" id="cd00771">
    <property type="entry name" value="ThrRS_core"/>
    <property type="match status" value="1"/>
</dbReference>
<dbReference type="SUPFAM" id="SSF55681">
    <property type="entry name" value="Class II aaRS and biotin synthetases"/>
    <property type="match status" value="1"/>
</dbReference>
<evidence type="ECO:0000256" key="10">
    <source>
        <dbReference type="ARBA" id="ARBA00022946"/>
    </source>
</evidence>
<dbReference type="EC" id="6.1.1.3" evidence="3"/>
<keyword evidence="4" id="KW-0436">Ligase</keyword>
<evidence type="ECO:0000256" key="9">
    <source>
        <dbReference type="ARBA" id="ARBA00022917"/>
    </source>
</evidence>
<dbReference type="InterPro" id="IPR002314">
    <property type="entry name" value="aa-tRNA-synt_IIb"/>
</dbReference>
<dbReference type="InterPro" id="IPR036621">
    <property type="entry name" value="Anticodon-bd_dom_sf"/>
</dbReference>
<evidence type="ECO:0000256" key="2">
    <source>
        <dbReference type="ARBA" id="ARBA00008226"/>
    </source>
</evidence>
<dbReference type="HAMAP" id="MF_00184">
    <property type="entry name" value="Thr_tRNA_synth"/>
    <property type="match status" value="1"/>
</dbReference>
<dbReference type="Proteomes" id="UP000271241">
    <property type="component" value="Unassembled WGS sequence"/>
</dbReference>
<protein>
    <recommendedName>
        <fullName evidence="3">threonine--tRNA ligase</fullName>
        <ecNumber evidence="3">6.1.1.3</ecNumber>
    </recommendedName>
    <alternativeName>
        <fullName evidence="13">Threonyl-tRNA synthetase</fullName>
    </alternativeName>
</protein>
<organism evidence="16 17">
    <name type="scientific">Thamnocephalis sphaerospora</name>
    <dbReference type="NCBI Taxonomy" id="78915"/>
    <lineage>
        <taxon>Eukaryota</taxon>
        <taxon>Fungi</taxon>
        <taxon>Fungi incertae sedis</taxon>
        <taxon>Zoopagomycota</taxon>
        <taxon>Zoopagomycotina</taxon>
        <taxon>Zoopagomycetes</taxon>
        <taxon>Zoopagales</taxon>
        <taxon>Sigmoideomycetaceae</taxon>
        <taxon>Thamnocephalis</taxon>
    </lineage>
</organism>
<dbReference type="OrthoDB" id="5423599at2759"/>
<evidence type="ECO:0000259" key="15">
    <source>
        <dbReference type="PROSITE" id="PS50862"/>
    </source>
</evidence>
<dbReference type="InterPro" id="IPR004154">
    <property type="entry name" value="Anticodon-bd"/>
</dbReference>
<evidence type="ECO:0000256" key="5">
    <source>
        <dbReference type="ARBA" id="ARBA00022723"/>
    </source>
</evidence>
<dbReference type="GO" id="GO:0005759">
    <property type="term" value="C:mitochondrial matrix"/>
    <property type="evidence" value="ECO:0007669"/>
    <property type="project" value="UniProtKB-SubCell"/>
</dbReference>
<gene>
    <name evidence="16" type="ORF">THASP1DRAFT_12799</name>
</gene>
<dbReference type="InterPro" id="IPR047246">
    <property type="entry name" value="ThrRS_anticodon"/>
</dbReference>
<keyword evidence="9" id="KW-0648">Protein biosynthesis</keyword>
<dbReference type="InterPro" id="IPR018163">
    <property type="entry name" value="Thr/Ala-tRNA-synth_IIc_edit"/>
</dbReference>
<dbReference type="CDD" id="cd00860">
    <property type="entry name" value="ThrRS_anticodon"/>
    <property type="match status" value="1"/>
</dbReference>
<sequence>MQQPLPAGRDSSDIALAFVDAEDPHAAPVFAATAAQVLGQAAARVHTGTVLGCHGGATEENAFFYEYIALARHLDEATCAQLHHALLSAGGDREAAAAALVALLDAVGVQHTSEHDLSRIMTEFNKIVESNLALERLDTSLDAAQQMLARDPLKAYRVQQRSSDATMALYRCGDSVDLAQGPLLPSTGLLRHTELTSTAAAHWWALPDKAGVPQHVTHLSGVSFATAEQRKNWRTRIANARHRDHRVIGAKQGLFSFHPSSPGGVFFLPHGTRIVQRLLNFVRTEYRRFGYHEVMTPMVFKRDLWEQSGHWQNYAEDIGSGERADWYGLKPMNCPAHCLLYASQPRTHHDLPLRLADFGSLHRWEAAGALSGLTRVRNFHQDDAHIFCRSDQVGDEIRATLAMIDRVYKGLRFSGYELHLATRPAEGYIGSLADWDDAERALKEALDGTGQPWQVKEGDGAFYGPKIDVMVRDALGRRHQTATVQLDFQLPQRFDLTYRDATSTACRPVIVHRAVLGSVERTMAILTEHFGGDWPLWLSPRQVMICPVAEKYVTYAQHVRQQLVDHHEDHGLPLFADVDTSGNTLGKMIRNAQQQRYNYILVVGEQEAADAAVNVRRLGTRESHTTKITDFALQLLKETRAMD</sequence>
<keyword evidence="17" id="KW-1185">Reference proteome</keyword>
<dbReference type="GO" id="GO:0006435">
    <property type="term" value="P:threonyl-tRNA aminoacylation"/>
    <property type="evidence" value="ECO:0007669"/>
    <property type="project" value="InterPro"/>
</dbReference>
<dbReference type="Gene3D" id="3.30.980.10">
    <property type="entry name" value="Threonyl-trna Synthetase, Chain A, domain 2"/>
    <property type="match status" value="1"/>
</dbReference>
<dbReference type="InterPro" id="IPR033728">
    <property type="entry name" value="ThrRS_core"/>
</dbReference>
<evidence type="ECO:0000256" key="14">
    <source>
        <dbReference type="ARBA" id="ARBA00049515"/>
    </source>
</evidence>
<dbReference type="InterPro" id="IPR006195">
    <property type="entry name" value="aa-tRNA-synth_II"/>
</dbReference>
<proteinExistence type="inferred from homology"/>
<dbReference type="GO" id="GO:0004829">
    <property type="term" value="F:threonine-tRNA ligase activity"/>
    <property type="evidence" value="ECO:0007669"/>
    <property type="project" value="UniProtKB-EC"/>
</dbReference>
<evidence type="ECO:0000313" key="17">
    <source>
        <dbReference type="Proteomes" id="UP000271241"/>
    </source>
</evidence>
<dbReference type="Gene3D" id="3.40.50.800">
    <property type="entry name" value="Anticodon-binding domain"/>
    <property type="match status" value="1"/>
</dbReference>
<dbReference type="PROSITE" id="PS50862">
    <property type="entry name" value="AA_TRNA_LIGASE_II"/>
    <property type="match status" value="1"/>
</dbReference>
<dbReference type="Gene3D" id="3.30.930.10">
    <property type="entry name" value="Bira Bifunctional Protein, Domain 2"/>
    <property type="match status" value="1"/>
</dbReference>
<dbReference type="FunFam" id="3.30.930.10:FF:000039">
    <property type="entry name" value="Threonyl-tRNA synthetase, mitochondrial"/>
    <property type="match status" value="1"/>
</dbReference>
<evidence type="ECO:0000256" key="6">
    <source>
        <dbReference type="ARBA" id="ARBA00022741"/>
    </source>
</evidence>
<evidence type="ECO:0000256" key="7">
    <source>
        <dbReference type="ARBA" id="ARBA00022833"/>
    </source>
</evidence>
<comment type="similarity">
    <text evidence="2">Belongs to the class-II aminoacyl-tRNA synthetase family.</text>
</comment>
<dbReference type="EMBL" id="KZ992451">
    <property type="protein sequence ID" value="RKP10470.1"/>
    <property type="molecule type" value="Genomic_DNA"/>
</dbReference>
<keyword evidence="6" id="KW-0547">Nucleotide-binding</keyword>
<name>A0A4P9XYG7_9FUNG</name>
<keyword evidence="11" id="KW-0496">Mitochondrion</keyword>
<keyword evidence="8" id="KW-0067">ATP-binding</keyword>
<keyword evidence="10" id="KW-0809">Transit peptide</keyword>
<dbReference type="PANTHER" id="PTHR11451:SF44">
    <property type="entry name" value="THREONINE--TRNA LIGASE, CHLOROPLASTIC_MITOCHONDRIAL 2"/>
    <property type="match status" value="1"/>
</dbReference>
<evidence type="ECO:0000256" key="12">
    <source>
        <dbReference type="ARBA" id="ARBA00023146"/>
    </source>
</evidence>
<keyword evidence="5" id="KW-0479">Metal-binding</keyword>
<evidence type="ECO:0000256" key="1">
    <source>
        <dbReference type="ARBA" id="ARBA00004305"/>
    </source>
</evidence>
<dbReference type="SUPFAM" id="SSF52954">
    <property type="entry name" value="Class II aaRS ABD-related"/>
    <property type="match status" value="1"/>
</dbReference>
<dbReference type="STRING" id="78915.A0A4P9XYG7"/>
<accession>A0A4P9XYG7</accession>
<evidence type="ECO:0000256" key="3">
    <source>
        <dbReference type="ARBA" id="ARBA00013163"/>
    </source>
</evidence>
<dbReference type="Pfam" id="PF00587">
    <property type="entry name" value="tRNA-synt_2b"/>
    <property type="match status" value="1"/>
</dbReference>
<dbReference type="AlphaFoldDB" id="A0A4P9XYG7"/>
<dbReference type="InterPro" id="IPR002320">
    <property type="entry name" value="Thr-tRNA-ligase_IIa"/>
</dbReference>
<keyword evidence="7" id="KW-0862">Zinc</keyword>
<comment type="catalytic activity">
    <reaction evidence="14">
        <text>tRNA(Thr) + L-threonine + ATP = L-threonyl-tRNA(Thr) + AMP + diphosphate + H(+)</text>
        <dbReference type="Rhea" id="RHEA:24624"/>
        <dbReference type="Rhea" id="RHEA-COMP:9670"/>
        <dbReference type="Rhea" id="RHEA-COMP:9704"/>
        <dbReference type="ChEBI" id="CHEBI:15378"/>
        <dbReference type="ChEBI" id="CHEBI:30616"/>
        <dbReference type="ChEBI" id="CHEBI:33019"/>
        <dbReference type="ChEBI" id="CHEBI:57926"/>
        <dbReference type="ChEBI" id="CHEBI:78442"/>
        <dbReference type="ChEBI" id="CHEBI:78534"/>
        <dbReference type="ChEBI" id="CHEBI:456215"/>
        <dbReference type="EC" id="6.1.1.3"/>
    </reaction>
</comment>
<dbReference type="SUPFAM" id="SSF55186">
    <property type="entry name" value="ThrRS/AlaRS common domain"/>
    <property type="match status" value="1"/>
</dbReference>
<evidence type="ECO:0000256" key="11">
    <source>
        <dbReference type="ARBA" id="ARBA00023128"/>
    </source>
</evidence>
<evidence type="ECO:0000256" key="4">
    <source>
        <dbReference type="ARBA" id="ARBA00022598"/>
    </source>
</evidence>
<evidence type="ECO:0000313" key="16">
    <source>
        <dbReference type="EMBL" id="RKP10470.1"/>
    </source>
</evidence>
<comment type="subcellular location">
    <subcellularLocation>
        <location evidence="1">Mitochondrion matrix</location>
    </subcellularLocation>
</comment>
<reference evidence="17" key="1">
    <citation type="journal article" date="2018" name="Nat. Microbiol.">
        <title>Leveraging single-cell genomics to expand the fungal tree of life.</title>
        <authorList>
            <person name="Ahrendt S.R."/>
            <person name="Quandt C.A."/>
            <person name="Ciobanu D."/>
            <person name="Clum A."/>
            <person name="Salamov A."/>
            <person name="Andreopoulos B."/>
            <person name="Cheng J.F."/>
            <person name="Woyke T."/>
            <person name="Pelin A."/>
            <person name="Henrissat B."/>
            <person name="Reynolds N.K."/>
            <person name="Benny G.L."/>
            <person name="Smith M.E."/>
            <person name="James T.Y."/>
            <person name="Grigoriev I.V."/>
        </authorList>
    </citation>
    <scope>NUCLEOTIDE SEQUENCE [LARGE SCALE GENOMIC DNA]</scope>
    <source>
        <strain evidence="17">RSA 1356</strain>
    </source>
</reference>
<dbReference type="GO" id="GO:0046872">
    <property type="term" value="F:metal ion binding"/>
    <property type="evidence" value="ECO:0007669"/>
    <property type="project" value="UniProtKB-KW"/>
</dbReference>
<evidence type="ECO:0000256" key="13">
    <source>
        <dbReference type="ARBA" id="ARBA00031900"/>
    </source>
</evidence>